<reference evidence="3 4" key="1">
    <citation type="submission" date="2014-03" db="EMBL/GenBank/DDBJ databases">
        <title>Draft Genome of Photorhabdus luminescens BA1, an Egyptian Isolate.</title>
        <authorList>
            <person name="Ghazal S."/>
            <person name="Hurst S.G.IV."/>
            <person name="Morris K."/>
            <person name="Thomas K."/>
            <person name="Tisa L.S."/>
        </authorList>
    </citation>
    <scope>NUCLEOTIDE SEQUENCE [LARGE SCALE GENOMIC DNA]</scope>
    <source>
        <strain evidence="3 4">BA1</strain>
    </source>
</reference>
<name>A0A022PE10_9GAMM</name>
<accession>A0A022PE10</accession>
<sequence length="102" mass="11948">MAKAKTPYRIEWRPKAREDLRAIVRYIGKDNPTRARSFGQELRDKTLPLAQHPELGRTGRPGLPDYVRELVAHRNYIIFYRVLDEARTVEILRVKHAAQQTP</sequence>
<evidence type="ECO:0000313" key="3">
    <source>
        <dbReference type="EMBL" id="EYU14392.1"/>
    </source>
</evidence>
<dbReference type="PATRIC" id="fig|1393736.3.peg.3133"/>
<dbReference type="InterPro" id="IPR007712">
    <property type="entry name" value="RelE/ParE_toxin"/>
</dbReference>
<dbReference type="Gene3D" id="3.30.2310.20">
    <property type="entry name" value="RelE-like"/>
    <property type="match status" value="1"/>
</dbReference>
<dbReference type="Proteomes" id="UP000023464">
    <property type="component" value="Unassembled WGS sequence"/>
</dbReference>
<evidence type="ECO:0000313" key="4">
    <source>
        <dbReference type="Proteomes" id="UP000023464"/>
    </source>
</evidence>
<gene>
    <name evidence="3" type="ORF">BA1DRAFT_03058</name>
</gene>
<dbReference type="NCBIfam" id="TIGR02385">
    <property type="entry name" value="RelE_StbE"/>
    <property type="match status" value="1"/>
</dbReference>
<comment type="similarity">
    <text evidence="1">Belongs to the RelE toxin family.</text>
</comment>
<proteinExistence type="inferred from homology"/>
<dbReference type="InterPro" id="IPR051803">
    <property type="entry name" value="TA_system_RelE-like_toxin"/>
</dbReference>
<keyword evidence="4" id="KW-1185">Reference proteome</keyword>
<dbReference type="RefSeq" id="WP_036780593.1">
    <property type="nucleotide sequence ID" value="NZ_CAWLTM010000067.1"/>
</dbReference>
<evidence type="ECO:0000256" key="1">
    <source>
        <dbReference type="ARBA" id="ARBA00006226"/>
    </source>
</evidence>
<evidence type="ECO:0000256" key="2">
    <source>
        <dbReference type="ARBA" id="ARBA00022649"/>
    </source>
</evidence>
<keyword evidence="2" id="KW-1277">Toxin-antitoxin system</keyword>
<dbReference type="Pfam" id="PF05016">
    <property type="entry name" value="ParE_toxin"/>
    <property type="match status" value="1"/>
</dbReference>
<dbReference type="PANTHER" id="PTHR33755">
    <property type="entry name" value="TOXIN PARE1-RELATED"/>
    <property type="match status" value="1"/>
</dbReference>
<comment type="caution">
    <text evidence="3">The sequence shown here is derived from an EMBL/GenBank/DDBJ whole genome shotgun (WGS) entry which is preliminary data.</text>
</comment>
<dbReference type="PANTHER" id="PTHR33755:SF6">
    <property type="entry name" value="PLASMID STABILIZATION SYSTEM PROTEIN"/>
    <property type="match status" value="1"/>
</dbReference>
<dbReference type="AlphaFoldDB" id="A0A022PE10"/>
<dbReference type="InterPro" id="IPR035093">
    <property type="entry name" value="RelE/ParE_toxin_dom_sf"/>
</dbReference>
<organism evidence="3 4">
    <name type="scientific">Photorhabdus aegyptia</name>
    <dbReference type="NCBI Taxonomy" id="2805098"/>
    <lineage>
        <taxon>Bacteria</taxon>
        <taxon>Pseudomonadati</taxon>
        <taxon>Pseudomonadota</taxon>
        <taxon>Gammaproteobacteria</taxon>
        <taxon>Enterobacterales</taxon>
        <taxon>Morganellaceae</taxon>
        <taxon>Photorhabdus</taxon>
    </lineage>
</organism>
<dbReference type="EMBL" id="JFGV01000048">
    <property type="protein sequence ID" value="EYU14392.1"/>
    <property type="molecule type" value="Genomic_DNA"/>
</dbReference>
<protein>
    <submittedName>
        <fullName evidence="3">Addiction module toxin, RelE/StbE family</fullName>
    </submittedName>
</protein>